<dbReference type="RefSeq" id="WP_136495194.1">
    <property type="nucleotide sequence ID" value="NZ_CP046052.1"/>
</dbReference>
<gene>
    <name evidence="2" type="ORF">H2LOC_003930</name>
</gene>
<sequence>MADEMEIELALAHLEAGKFSFRMVDAIKNHVDKLESELAAMQGQHASAVDDARRFELANWRLEAELTKLNAKIHALLKANALAELAVRAMAALAAKTGEFLDYLKKEGLPKAKALAETAIREVTPVVVKASKTAVREMTPIVQKAAKTAAREMEPLAAKAGEYLQIAKKQVGVSVEKASAYLANLHKSAI</sequence>
<dbReference type="EMBL" id="CP046052">
    <property type="protein sequence ID" value="QGM44903.1"/>
    <property type="molecule type" value="Genomic_DNA"/>
</dbReference>
<accession>A0A6B8KEN4</accession>
<keyword evidence="1" id="KW-0175">Coiled coil</keyword>
<evidence type="ECO:0000313" key="2">
    <source>
        <dbReference type="EMBL" id="QGM44903.1"/>
    </source>
</evidence>
<dbReference type="AlphaFoldDB" id="A0A6B8KEN4"/>
<name>A0A6B8KEN4_9HYPH</name>
<dbReference type="OrthoDB" id="8441092at2"/>
<evidence type="ECO:0000313" key="3">
    <source>
        <dbReference type="Proteomes" id="UP000309061"/>
    </source>
</evidence>
<dbReference type="Proteomes" id="UP000309061">
    <property type="component" value="Chromosome"/>
</dbReference>
<keyword evidence="3" id="KW-1185">Reference proteome</keyword>
<protein>
    <submittedName>
        <fullName evidence="2">Uncharacterized protein</fullName>
    </submittedName>
</protein>
<organism evidence="2 3">
    <name type="scientific">Methylocystis heyeri</name>
    <dbReference type="NCBI Taxonomy" id="391905"/>
    <lineage>
        <taxon>Bacteria</taxon>
        <taxon>Pseudomonadati</taxon>
        <taxon>Pseudomonadota</taxon>
        <taxon>Alphaproteobacteria</taxon>
        <taxon>Hyphomicrobiales</taxon>
        <taxon>Methylocystaceae</taxon>
        <taxon>Methylocystis</taxon>
    </lineage>
</organism>
<feature type="coiled-coil region" evidence="1">
    <location>
        <begin position="24"/>
        <end position="79"/>
    </location>
</feature>
<evidence type="ECO:0000256" key="1">
    <source>
        <dbReference type="SAM" id="Coils"/>
    </source>
</evidence>
<reference evidence="2 3" key="1">
    <citation type="submission" date="2019-11" db="EMBL/GenBank/DDBJ databases">
        <title>The genome sequence of Methylocystis heyeri.</title>
        <authorList>
            <person name="Oshkin I.Y."/>
            <person name="Miroshnikov K."/>
            <person name="Dedysh S.N."/>
        </authorList>
    </citation>
    <scope>NUCLEOTIDE SEQUENCE [LARGE SCALE GENOMIC DNA]</scope>
    <source>
        <strain evidence="2 3">H2</strain>
    </source>
</reference>
<dbReference type="KEGG" id="mhey:H2LOC_003930"/>
<proteinExistence type="predicted"/>